<feature type="transmembrane region" description="Helical" evidence="6">
    <location>
        <begin position="212"/>
        <end position="235"/>
    </location>
</feature>
<sequence length="245" mass="28461">MDKFISKKNFIKISSMIIIIIYLIFLCIDFVSKDLRNVYSVRLKYLTIVLCFIISLLIKSHGYSEKDKVLVQLARFFTLIADYFLAISGNYIVGIFFFSLVQITYIIRHSFMENKKHKNLIFFIVSLTIALTVSLRIKITSIEKDLIISALIYASLLTTSLYCAVSTIARGKYPKRSSWIIALGMFLFFMCDLSVGLYNILEEGNIKFFLGFLIWLFYIPSQLLLTLSGFNIQYLEEIFKKYTTM</sequence>
<keyword evidence="8" id="KW-1185">Reference proteome</keyword>
<keyword evidence="5 6" id="KW-0472">Membrane</keyword>
<dbReference type="RefSeq" id="WP_343825818.1">
    <property type="nucleotide sequence ID" value="NZ_BAAACI010000006.1"/>
</dbReference>
<evidence type="ECO:0000256" key="6">
    <source>
        <dbReference type="SAM" id="Phobius"/>
    </source>
</evidence>
<gene>
    <name evidence="7" type="ORF">GCM10008908_18810</name>
</gene>
<dbReference type="Proteomes" id="UP001501047">
    <property type="component" value="Unassembled WGS sequence"/>
</dbReference>
<feature type="transmembrane region" description="Helical" evidence="6">
    <location>
        <begin position="83"/>
        <end position="107"/>
    </location>
</feature>
<dbReference type="PANTHER" id="PTHR31885">
    <property type="entry name" value="GH04784P"/>
    <property type="match status" value="1"/>
</dbReference>
<evidence type="ECO:0000256" key="1">
    <source>
        <dbReference type="ARBA" id="ARBA00004141"/>
    </source>
</evidence>
<keyword evidence="4 6" id="KW-1133">Transmembrane helix</keyword>
<feature type="transmembrane region" description="Helical" evidence="6">
    <location>
        <begin position="43"/>
        <end position="63"/>
    </location>
</feature>
<dbReference type="Pfam" id="PF07947">
    <property type="entry name" value="YhhN"/>
    <property type="match status" value="1"/>
</dbReference>
<reference evidence="8" key="1">
    <citation type="journal article" date="2019" name="Int. J. Syst. Evol. Microbiol.">
        <title>The Global Catalogue of Microorganisms (GCM) 10K type strain sequencing project: providing services to taxonomists for standard genome sequencing and annotation.</title>
        <authorList>
            <consortium name="The Broad Institute Genomics Platform"/>
            <consortium name="The Broad Institute Genome Sequencing Center for Infectious Disease"/>
            <person name="Wu L."/>
            <person name="Ma J."/>
        </authorList>
    </citation>
    <scope>NUCLEOTIDE SEQUENCE [LARGE SCALE GENOMIC DNA]</scope>
    <source>
        <strain evidence="8">JCM 1417</strain>
    </source>
</reference>
<evidence type="ECO:0000313" key="8">
    <source>
        <dbReference type="Proteomes" id="UP001501047"/>
    </source>
</evidence>
<evidence type="ECO:0000256" key="4">
    <source>
        <dbReference type="ARBA" id="ARBA00022989"/>
    </source>
</evidence>
<keyword evidence="3 6" id="KW-0812">Transmembrane</keyword>
<dbReference type="PANTHER" id="PTHR31885:SF6">
    <property type="entry name" value="GH04784P"/>
    <property type="match status" value="1"/>
</dbReference>
<comment type="caution">
    <text evidence="7">The sequence shown here is derived from an EMBL/GenBank/DDBJ whole genome shotgun (WGS) entry which is preliminary data.</text>
</comment>
<protein>
    <recommendedName>
        <fullName evidence="9">YhhN-like protein</fullName>
    </recommendedName>
</protein>
<feature type="transmembrane region" description="Helical" evidence="6">
    <location>
        <begin position="177"/>
        <end position="200"/>
    </location>
</feature>
<feature type="transmembrane region" description="Helical" evidence="6">
    <location>
        <begin position="119"/>
        <end position="140"/>
    </location>
</feature>
<evidence type="ECO:0008006" key="9">
    <source>
        <dbReference type="Google" id="ProtNLM"/>
    </source>
</evidence>
<evidence type="ECO:0000256" key="2">
    <source>
        <dbReference type="ARBA" id="ARBA00007375"/>
    </source>
</evidence>
<proteinExistence type="inferred from homology"/>
<accession>A0ABP3VZM7</accession>
<comment type="subcellular location">
    <subcellularLocation>
        <location evidence="1">Membrane</location>
        <topology evidence="1">Multi-pass membrane protein</topology>
    </subcellularLocation>
</comment>
<feature type="transmembrane region" description="Helical" evidence="6">
    <location>
        <begin position="13"/>
        <end position="31"/>
    </location>
</feature>
<evidence type="ECO:0000256" key="5">
    <source>
        <dbReference type="ARBA" id="ARBA00023136"/>
    </source>
</evidence>
<dbReference type="EMBL" id="BAAACI010000006">
    <property type="protein sequence ID" value="GAA0772466.1"/>
    <property type="molecule type" value="Genomic_DNA"/>
</dbReference>
<comment type="similarity">
    <text evidence="2">Belongs to the TMEM86 family.</text>
</comment>
<feature type="transmembrane region" description="Helical" evidence="6">
    <location>
        <begin position="146"/>
        <end position="165"/>
    </location>
</feature>
<dbReference type="InterPro" id="IPR012506">
    <property type="entry name" value="TMEM86B-like"/>
</dbReference>
<evidence type="ECO:0000256" key="3">
    <source>
        <dbReference type="ARBA" id="ARBA00022692"/>
    </source>
</evidence>
<name>A0ABP3VZM7_CLOSU</name>
<organism evidence="7 8">
    <name type="scientific">Clostridium subterminale</name>
    <dbReference type="NCBI Taxonomy" id="1550"/>
    <lineage>
        <taxon>Bacteria</taxon>
        <taxon>Bacillati</taxon>
        <taxon>Bacillota</taxon>
        <taxon>Clostridia</taxon>
        <taxon>Eubacteriales</taxon>
        <taxon>Clostridiaceae</taxon>
        <taxon>Clostridium</taxon>
    </lineage>
</organism>
<evidence type="ECO:0000313" key="7">
    <source>
        <dbReference type="EMBL" id="GAA0772466.1"/>
    </source>
</evidence>